<dbReference type="AlphaFoldDB" id="A0A9P0U129"/>
<accession>A0A9P0U129</accession>
<protein>
    <submittedName>
        <fullName evidence="2">Uncharacterized protein</fullName>
    </submittedName>
</protein>
<name>A0A9P0U129_PIEBR</name>
<keyword evidence="1" id="KW-1133">Transmembrane helix</keyword>
<dbReference type="Proteomes" id="UP001152562">
    <property type="component" value="Unassembled WGS sequence"/>
</dbReference>
<proteinExistence type="predicted"/>
<reference evidence="2" key="1">
    <citation type="submission" date="2022-05" db="EMBL/GenBank/DDBJ databases">
        <authorList>
            <person name="Okamura Y."/>
        </authorList>
    </citation>
    <scope>NUCLEOTIDE SEQUENCE</scope>
</reference>
<keyword evidence="1" id="KW-0472">Membrane</keyword>
<evidence type="ECO:0000313" key="3">
    <source>
        <dbReference type="Proteomes" id="UP001152562"/>
    </source>
</evidence>
<gene>
    <name evidence="2" type="ORF">PIBRA_LOCUS14175</name>
</gene>
<keyword evidence="1" id="KW-0812">Transmembrane</keyword>
<dbReference type="EMBL" id="CALOZG010000087">
    <property type="protein sequence ID" value="CAH4038646.1"/>
    <property type="molecule type" value="Genomic_DNA"/>
</dbReference>
<comment type="caution">
    <text evidence="2">The sequence shown here is derived from an EMBL/GenBank/DDBJ whole genome shotgun (WGS) entry which is preliminary data.</text>
</comment>
<keyword evidence="3" id="KW-1185">Reference proteome</keyword>
<evidence type="ECO:0000256" key="1">
    <source>
        <dbReference type="SAM" id="Phobius"/>
    </source>
</evidence>
<organism evidence="2 3">
    <name type="scientific">Pieris brassicae</name>
    <name type="common">White butterfly</name>
    <name type="synonym">Large white butterfly</name>
    <dbReference type="NCBI Taxonomy" id="7116"/>
    <lineage>
        <taxon>Eukaryota</taxon>
        <taxon>Metazoa</taxon>
        <taxon>Ecdysozoa</taxon>
        <taxon>Arthropoda</taxon>
        <taxon>Hexapoda</taxon>
        <taxon>Insecta</taxon>
        <taxon>Pterygota</taxon>
        <taxon>Neoptera</taxon>
        <taxon>Endopterygota</taxon>
        <taxon>Lepidoptera</taxon>
        <taxon>Glossata</taxon>
        <taxon>Ditrysia</taxon>
        <taxon>Papilionoidea</taxon>
        <taxon>Pieridae</taxon>
        <taxon>Pierinae</taxon>
        <taxon>Pieris</taxon>
    </lineage>
</organism>
<evidence type="ECO:0000313" key="2">
    <source>
        <dbReference type="EMBL" id="CAH4038646.1"/>
    </source>
</evidence>
<feature type="transmembrane region" description="Helical" evidence="1">
    <location>
        <begin position="33"/>
        <end position="53"/>
    </location>
</feature>
<sequence>MNLERYMIYGKGIERIYIYYREHRVRFMAILRFLRRNLVSITFPTLTATFIWLDWNHTRHWKALSKKQ</sequence>